<dbReference type="RefSeq" id="WP_077849287.1">
    <property type="nucleotide sequence ID" value="NZ_LZZM01000210.1"/>
</dbReference>
<feature type="domain" description="ABC transporter" evidence="9">
    <location>
        <begin position="335"/>
        <end position="568"/>
    </location>
</feature>
<evidence type="ECO:0000256" key="1">
    <source>
        <dbReference type="ARBA" id="ARBA00004651"/>
    </source>
</evidence>
<dbReference type="SUPFAM" id="SSF52540">
    <property type="entry name" value="P-loop containing nucleoside triphosphate hydrolases"/>
    <property type="match status" value="1"/>
</dbReference>
<dbReference type="CDD" id="cd18542">
    <property type="entry name" value="ABC_6TM_YknU_like"/>
    <property type="match status" value="1"/>
</dbReference>
<evidence type="ECO:0000256" key="7">
    <source>
        <dbReference type="ARBA" id="ARBA00023136"/>
    </source>
</evidence>
<accession>A0A1S8T839</accession>
<keyword evidence="12" id="KW-1185">Reference proteome</keyword>
<evidence type="ECO:0000256" key="5">
    <source>
        <dbReference type="ARBA" id="ARBA00022840"/>
    </source>
</evidence>
<feature type="transmembrane region" description="Helical" evidence="8">
    <location>
        <begin position="248"/>
        <end position="266"/>
    </location>
</feature>
<dbReference type="Gene3D" id="1.20.1560.10">
    <property type="entry name" value="ABC transporter type 1, transmembrane domain"/>
    <property type="match status" value="1"/>
</dbReference>
<dbReference type="PROSITE" id="PS00211">
    <property type="entry name" value="ABC_TRANSPORTER_1"/>
    <property type="match status" value="1"/>
</dbReference>
<evidence type="ECO:0000256" key="3">
    <source>
        <dbReference type="ARBA" id="ARBA00022692"/>
    </source>
</evidence>
<dbReference type="Proteomes" id="UP000190890">
    <property type="component" value="Unassembled WGS sequence"/>
</dbReference>
<dbReference type="EMBL" id="LZZM01000210">
    <property type="protein sequence ID" value="OOM73761.1"/>
    <property type="molecule type" value="Genomic_DNA"/>
</dbReference>
<dbReference type="GO" id="GO:0016887">
    <property type="term" value="F:ATP hydrolysis activity"/>
    <property type="evidence" value="ECO:0007669"/>
    <property type="project" value="InterPro"/>
</dbReference>
<evidence type="ECO:0000313" key="12">
    <source>
        <dbReference type="Proteomes" id="UP000190890"/>
    </source>
</evidence>
<keyword evidence="6 8" id="KW-1133">Transmembrane helix</keyword>
<evidence type="ECO:0000256" key="6">
    <source>
        <dbReference type="ARBA" id="ARBA00022989"/>
    </source>
</evidence>
<dbReference type="FunFam" id="3.40.50.300:FF:000287">
    <property type="entry name" value="Multidrug ABC transporter ATP-binding protein"/>
    <property type="match status" value="1"/>
</dbReference>
<feature type="transmembrane region" description="Helical" evidence="8">
    <location>
        <begin position="54"/>
        <end position="72"/>
    </location>
</feature>
<dbReference type="InterPro" id="IPR003593">
    <property type="entry name" value="AAA+_ATPase"/>
</dbReference>
<feature type="domain" description="ABC transmembrane type-1" evidence="10">
    <location>
        <begin position="20"/>
        <end position="301"/>
    </location>
</feature>
<dbReference type="Pfam" id="PF00664">
    <property type="entry name" value="ABC_membrane"/>
    <property type="match status" value="1"/>
</dbReference>
<dbReference type="Pfam" id="PF00005">
    <property type="entry name" value="ABC_tran"/>
    <property type="match status" value="1"/>
</dbReference>
<dbReference type="SUPFAM" id="SSF90123">
    <property type="entry name" value="ABC transporter transmembrane region"/>
    <property type="match status" value="1"/>
</dbReference>
<dbReference type="PANTHER" id="PTHR43394:SF1">
    <property type="entry name" value="ATP-BINDING CASSETTE SUB-FAMILY B MEMBER 10, MITOCHONDRIAL"/>
    <property type="match status" value="1"/>
</dbReference>
<keyword evidence="5 11" id="KW-0067">ATP-binding</keyword>
<comment type="caution">
    <text evidence="11">The sequence shown here is derived from an EMBL/GenBank/DDBJ whole genome shotgun (WGS) entry which is preliminary data.</text>
</comment>
<feature type="transmembrane region" description="Helical" evidence="8">
    <location>
        <begin position="158"/>
        <end position="177"/>
    </location>
</feature>
<keyword evidence="7 8" id="KW-0472">Membrane</keyword>
<organism evidence="11 12">
    <name type="scientific">Clostridium puniceum</name>
    <dbReference type="NCBI Taxonomy" id="29367"/>
    <lineage>
        <taxon>Bacteria</taxon>
        <taxon>Bacillati</taxon>
        <taxon>Bacillota</taxon>
        <taxon>Clostridia</taxon>
        <taxon>Eubacteriales</taxon>
        <taxon>Clostridiaceae</taxon>
        <taxon>Clostridium</taxon>
    </lineage>
</organism>
<keyword evidence="3 8" id="KW-0812">Transmembrane</keyword>
<dbReference type="InterPro" id="IPR003439">
    <property type="entry name" value="ABC_transporter-like_ATP-bd"/>
</dbReference>
<dbReference type="SMART" id="SM00382">
    <property type="entry name" value="AAA"/>
    <property type="match status" value="1"/>
</dbReference>
<dbReference type="GO" id="GO:0005524">
    <property type="term" value="F:ATP binding"/>
    <property type="evidence" value="ECO:0007669"/>
    <property type="project" value="UniProtKB-KW"/>
</dbReference>
<dbReference type="GO" id="GO:0015421">
    <property type="term" value="F:ABC-type oligopeptide transporter activity"/>
    <property type="evidence" value="ECO:0007669"/>
    <property type="project" value="TreeGrafter"/>
</dbReference>
<evidence type="ECO:0000259" key="10">
    <source>
        <dbReference type="PROSITE" id="PS50929"/>
    </source>
</evidence>
<dbReference type="InterPro" id="IPR011527">
    <property type="entry name" value="ABC1_TM_dom"/>
</dbReference>
<evidence type="ECO:0000256" key="2">
    <source>
        <dbReference type="ARBA" id="ARBA00022448"/>
    </source>
</evidence>
<protein>
    <submittedName>
        <fullName evidence="11">Putative ABC transporter ATP-binding protein</fullName>
    </submittedName>
</protein>
<keyword evidence="4" id="KW-0547">Nucleotide-binding</keyword>
<feature type="transmembrane region" description="Helical" evidence="8">
    <location>
        <begin position="16"/>
        <end position="34"/>
    </location>
</feature>
<evidence type="ECO:0000256" key="8">
    <source>
        <dbReference type="SAM" id="Phobius"/>
    </source>
</evidence>
<comment type="subcellular location">
    <subcellularLocation>
        <location evidence="1">Cell membrane</location>
        <topology evidence="1">Multi-pass membrane protein</topology>
    </subcellularLocation>
</comment>
<evidence type="ECO:0000259" key="9">
    <source>
        <dbReference type="PROSITE" id="PS50893"/>
    </source>
</evidence>
<name>A0A1S8T839_9CLOT</name>
<dbReference type="PROSITE" id="PS50893">
    <property type="entry name" value="ABC_TRANSPORTER_2"/>
    <property type="match status" value="1"/>
</dbReference>
<sequence>MSSIKWIFTYIRKYKFRFSFALTAVLLSSLIAMINPYLSGKLVDEVIMNNRRDILLPILEMMVVATVVKAIIRYTYQMTFEFVSQNVIFEIRQKMYDKLQELDLDYYNKTRTGDIMARMTGDMDAVRHFISWVMYNICENIAVFVFAILSMFMINAKFTLMMFTLTPLVAYCAYKFAKQANPMFFTIREQFSKLNTVVQENISGNRVVKAFAKEDYEILKFEERNRAYMDANMDLANVAQKYMSMLNALSNMFTIVMILVGGIFVINETLSMGELVMFNGLIWAINNPMNMVGWLINDTQRFIAAARKIKMLIEEETKIKNPTYGIKPKKLMGEIEFKNVSFEYDYEPILKNINFKVKPGQTVAIFGQTGAGKSTIINLIERFYDTTSGQILIDGIDIKKYDLKALRKNIAISMQDVFLFSNTIEENISYGVSKVDNNRVAWAAKMADANNFIQKLSDSYETVVGERGVGLSGGQKQRITLARSIMKYPSILILDDTTSALDVETEAMIQENLNTIYKDKTCFKISHRISSIKDSDLILVLEDGEIVESGTHEELLSMRGNYYRVYNAQYGDYLNEKDYENSREVV</sequence>
<proteinExistence type="predicted"/>
<dbReference type="InterPro" id="IPR039421">
    <property type="entry name" value="Type_1_exporter"/>
</dbReference>
<dbReference type="Gene3D" id="3.40.50.300">
    <property type="entry name" value="P-loop containing nucleotide triphosphate hydrolases"/>
    <property type="match status" value="1"/>
</dbReference>
<reference evidence="11 12" key="1">
    <citation type="submission" date="2016-05" db="EMBL/GenBank/DDBJ databases">
        <title>Microbial solvent formation.</title>
        <authorList>
            <person name="Poehlein A."/>
            <person name="Montoya Solano J.D."/>
            <person name="Flitsch S."/>
            <person name="Krabben P."/>
            <person name="Duerre P."/>
            <person name="Daniel R."/>
        </authorList>
    </citation>
    <scope>NUCLEOTIDE SEQUENCE [LARGE SCALE GENOMIC DNA]</scope>
    <source>
        <strain evidence="11 12">DSM 2619</strain>
    </source>
</reference>
<keyword evidence="2" id="KW-0813">Transport</keyword>
<dbReference type="InterPro" id="IPR017871">
    <property type="entry name" value="ABC_transporter-like_CS"/>
</dbReference>
<gene>
    <name evidence="11" type="ORF">CLPUN_43410</name>
</gene>
<dbReference type="STRING" id="29367.CLPUN_43410"/>
<feature type="transmembrane region" description="Helical" evidence="8">
    <location>
        <begin position="129"/>
        <end position="152"/>
    </location>
</feature>
<dbReference type="PROSITE" id="PS50929">
    <property type="entry name" value="ABC_TM1F"/>
    <property type="match status" value="1"/>
</dbReference>
<dbReference type="OrthoDB" id="9762778at2"/>
<dbReference type="InterPro" id="IPR036640">
    <property type="entry name" value="ABC1_TM_sf"/>
</dbReference>
<dbReference type="GO" id="GO:0005886">
    <property type="term" value="C:plasma membrane"/>
    <property type="evidence" value="ECO:0007669"/>
    <property type="project" value="UniProtKB-SubCell"/>
</dbReference>
<dbReference type="PANTHER" id="PTHR43394">
    <property type="entry name" value="ATP-DEPENDENT PERMEASE MDL1, MITOCHONDRIAL"/>
    <property type="match status" value="1"/>
</dbReference>
<dbReference type="AlphaFoldDB" id="A0A1S8T839"/>
<evidence type="ECO:0000313" key="11">
    <source>
        <dbReference type="EMBL" id="OOM73761.1"/>
    </source>
</evidence>
<dbReference type="InterPro" id="IPR027417">
    <property type="entry name" value="P-loop_NTPase"/>
</dbReference>
<evidence type="ECO:0000256" key="4">
    <source>
        <dbReference type="ARBA" id="ARBA00022741"/>
    </source>
</evidence>